<name>A0AAV5CXK4_ELECO</name>
<dbReference type="Gene3D" id="3.20.20.80">
    <property type="entry name" value="Glycosidases"/>
    <property type="match status" value="1"/>
</dbReference>
<proteinExistence type="inferred from homology"/>
<dbReference type="GO" id="GO:0004553">
    <property type="term" value="F:hydrolase activity, hydrolyzing O-glycosyl compounds"/>
    <property type="evidence" value="ECO:0007669"/>
    <property type="project" value="InterPro"/>
</dbReference>
<feature type="region of interest" description="Disordered" evidence="5">
    <location>
        <begin position="26"/>
        <end position="65"/>
    </location>
</feature>
<dbReference type="EMBL" id="BQKI01000010">
    <property type="protein sequence ID" value="GJN03373.1"/>
    <property type="molecule type" value="Genomic_DNA"/>
</dbReference>
<dbReference type="Pfam" id="PF00332">
    <property type="entry name" value="Glyco_hydro_17"/>
    <property type="match status" value="1"/>
</dbReference>
<comment type="similarity">
    <text evidence="1 4">Belongs to the glycosyl hydrolase 17 family.</text>
</comment>
<dbReference type="InterPro" id="IPR000490">
    <property type="entry name" value="Glyco_hydro_17"/>
</dbReference>
<organism evidence="6 7">
    <name type="scientific">Eleusine coracana subsp. coracana</name>
    <dbReference type="NCBI Taxonomy" id="191504"/>
    <lineage>
        <taxon>Eukaryota</taxon>
        <taxon>Viridiplantae</taxon>
        <taxon>Streptophyta</taxon>
        <taxon>Embryophyta</taxon>
        <taxon>Tracheophyta</taxon>
        <taxon>Spermatophyta</taxon>
        <taxon>Magnoliopsida</taxon>
        <taxon>Liliopsida</taxon>
        <taxon>Poales</taxon>
        <taxon>Poaceae</taxon>
        <taxon>PACMAD clade</taxon>
        <taxon>Chloridoideae</taxon>
        <taxon>Cynodonteae</taxon>
        <taxon>Eleusininae</taxon>
        <taxon>Eleusine</taxon>
    </lineage>
</organism>
<keyword evidence="3" id="KW-0326">Glycosidase</keyword>
<dbReference type="AlphaFoldDB" id="A0AAV5CXK4"/>
<keyword evidence="7" id="KW-1185">Reference proteome</keyword>
<reference evidence="6" key="1">
    <citation type="journal article" date="2018" name="DNA Res.">
        <title>Multiple hybrid de novo genome assembly of finger millet, an orphan allotetraploid crop.</title>
        <authorList>
            <person name="Hatakeyama M."/>
            <person name="Aluri S."/>
            <person name="Balachadran M.T."/>
            <person name="Sivarajan S.R."/>
            <person name="Patrignani A."/>
            <person name="Gruter S."/>
            <person name="Poveda L."/>
            <person name="Shimizu-Inatsugi R."/>
            <person name="Baeten J."/>
            <person name="Francoijs K.J."/>
            <person name="Nataraja K.N."/>
            <person name="Reddy Y.A.N."/>
            <person name="Phadnis S."/>
            <person name="Ravikumar R.L."/>
            <person name="Schlapbach R."/>
            <person name="Sreeman S.M."/>
            <person name="Shimizu K.K."/>
        </authorList>
    </citation>
    <scope>NUCLEOTIDE SEQUENCE</scope>
</reference>
<dbReference type="Proteomes" id="UP001054889">
    <property type="component" value="Unassembled WGS sequence"/>
</dbReference>
<evidence type="ECO:0000256" key="5">
    <source>
        <dbReference type="SAM" id="MobiDB-lite"/>
    </source>
</evidence>
<reference evidence="6" key="2">
    <citation type="submission" date="2021-12" db="EMBL/GenBank/DDBJ databases">
        <title>Resequencing data analysis of finger millet.</title>
        <authorList>
            <person name="Hatakeyama M."/>
            <person name="Aluri S."/>
            <person name="Balachadran M.T."/>
            <person name="Sivarajan S.R."/>
            <person name="Poveda L."/>
            <person name="Shimizu-Inatsugi R."/>
            <person name="Schlapbach R."/>
            <person name="Sreeman S.M."/>
            <person name="Shimizu K.K."/>
        </authorList>
    </citation>
    <scope>NUCLEOTIDE SEQUENCE</scope>
</reference>
<dbReference type="SUPFAM" id="SSF51445">
    <property type="entry name" value="(Trans)glycosidases"/>
    <property type="match status" value="1"/>
</dbReference>
<sequence>MLYAQVDAVYAAIQRLGHTDVEVKVSETGWPSRGDPDEHGATVRERRDIHPQPPAPGRGEAGYAHAPVHARRRLRLRALQREPKARTGVGAELRDVLSRRHARLQPRTAGPGRIPPAGDDVLAWSAPGN</sequence>
<evidence type="ECO:0000313" key="6">
    <source>
        <dbReference type="EMBL" id="GJN03373.1"/>
    </source>
</evidence>
<accession>A0AAV5CXK4</accession>
<evidence type="ECO:0000256" key="1">
    <source>
        <dbReference type="ARBA" id="ARBA00008773"/>
    </source>
</evidence>
<dbReference type="InterPro" id="IPR017853">
    <property type="entry name" value="GH"/>
</dbReference>
<comment type="caution">
    <text evidence="6">The sequence shown here is derived from an EMBL/GenBank/DDBJ whole genome shotgun (WGS) entry which is preliminary data.</text>
</comment>
<evidence type="ECO:0000256" key="2">
    <source>
        <dbReference type="ARBA" id="ARBA00022801"/>
    </source>
</evidence>
<evidence type="ECO:0000313" key="7">
    <source>
        <dbReference type="Proteomes" id="UP001054889"/>
    </source>
</evidence>
<dbReference type="GO" id="GO:0005975">
    <property type="term" value="P:carbohydrate metabolic process"/>
    <property type="evidence" value="ECO:0007669"/>
    <property type="project" value="InterPro"/>
</dbReference>
<evidence type="ECO:0008006" key="8">
    <source>
        <dbReference type="Google" id="ProtNLM"/>
    </source>
</evidence>
<feature type="compositionally biased region" description="Basic and acidic residues" evidence="5">
    <location>
        <begin position="34"/>
        <end position="50"/>
    </location>
</feature>
<gene>
    <name evidence="6" type="primary">ga20810</name>
    <name evidence="6" type="ORF">PR202_ga20810</name>
</gene>
<evidence type="ECO:0000256" key="4">
    <source>
        <dbReference type="RuleBase" id="RU004335"/>
    </source>
</evidence>
<feature type="region of interest" description="Disordered" evidence="5">
    <location>
        <begin position="102"/>
        <end position="129"/>
    </location>
</feature>
<evidence type="ECO:0000256" key="3">
    <source>
        <dbReference type="ARBA" id="ARBA00023295"/>
    </source>
</evidence>
<protein>
    <recommendedName>
        <fullName evidence="8">Glucan endo-1,3-beta-D-glucosidase</fullName>
    </recommendedName>
</protein>
<keyword evidence="2" id="KW-0378">Hydrolase</keyword>